<dbReference type="SMART" id="SM00220">
    <property type="entry name" value="S_TKc"/>
    <property type="match status" value="1"/>
</dbReference>
<organism evidence="7 8">
    <name type="scientific">Massariosphaeria phaeospora</name>
    <dbReference type="NCBI Taxonomy" id="100035"/>
    <lineage>
        <taxon>Eukaryota</taxon>
        <taxon>Fungi</taxon>
        <taxon>Dikarya</taxon>
        <taxon>Ascomycota</taxon>
        <taxon>Pezizomycotina</taxon>
        <taxon>Dothideomycetes</taxon>
        <taxon>Pleosporomycetidae</taxon>
        <taxon>Pleosporales</taxon>
        <taxon>Pleosporales incertae sedis</taxon>
        <taxon>Massariosphaeria</taxon>
    </lineage>
</organism>
<evidence type="ECO:0000256" key="3">
    <source>
        <dbReference type="ARBA" id="ARBA00022741"/>
    </source>
</evidence>
<sequence length="291" mass="32312">MALRIGQILRGAKGNYELLSSLKGSTVFKAKVLSSPSTQAEWAMVKTAATADEKMCLRREYRNYRIEDIASSPYIRALCDTVSDEDQDSPSCLVFEWMDYDLRSVTAPEFRSNPRLPRAVSTAVLSVLRVLKTLNAVHTDVNPNNIYVAHIDGNAPVAKLGDLGNMIRDGSATQRAQSLPCRAPEVWRGLACQHSSDIWSLGATLTTALSPLMLFGPADKIIEGQTEAWCIAKIIRLVGPLGQPINNQTYKDEFELAEQLEVMDHPLGLMKLISRRHWRVELQDIPDPPVP</sequence>
<dbReference type="InterPro" id="IPR011009">
    <property type="entry name" value="Kinase-like_dom_sf"/>
</dbReference>
<dbReference type="OrthoDB" id="5979581at2759"/>
<comment type="caution">
    <text evidence="7">The sequence shown here is derived from an EMBL/GenBank/DDBJ whole genome shotgun (WGS) entry which is preliminary data.</text>
</comment>
<reference evidence="7 8" key="1">
    <citation type="submission" date="2020-01" db="EMBL/GenBank/DDBJ databases">
        <authorList>
            <consortium name="DOE Joint Genome Institute"/>
            <person name="Haridas S."/>
            <person name="Albert R."/>
            <person name="Binder M."/>
            <person name="Bloem J."/>
            <person name="Labutti K."/>
            <person name="Salamov A."/>
            <person name="Andreopoulos B."/>
            <person name="Baker S.E."/>
            <person name="Barry K."/>
            <person name="Bills G."/>
            <person name="Bluhm B.H."/>
            <person name="Cannon C."/>
            <person name="Castanera R."/>
            <person name="Culley D.E."/>
            <person name="Daum C."/>
            <person name="Ezra D."/>
            <person name="Gonzalez J.B."/>
            <person name="Henrissat B."/>
            <person name="Kuo A."/>
            <person name="Liang C."/>
            <person name="Lipzen A."/>
            <person name="Lutzoni F."/>
            <person name="Magnuson J."/>
            <person name="Mondo S."/>
            <person name="Nolan M."/>
            <person name="Ohm R."/>
            <person name="Pangilinan J."/>
            <person name="Park H.-J.H."/>
            <person name="Ramirez L."/>
            <person name="Alfaro M."/>
            <person name="Sun H."/>
            <person name="Tritt A."/>
            <person name="Yoshinaga Y."/>
            <person name="Zwiers L.-H.L."/>
            <person name="Turgeon B.G."/>
            <person name="Goodwin S.B."/>
            <person name="Spatafora J.W."/>
            <person name="Crous P.W."/>
            <person name="Grigoriev I.V."/>
        </authorList>
    </citation>
    <scope>NUCLEOTIDE SEQUENCE [LARGE SCALE GENOMIC DNA]</scope>
    <source>
        <strain evidence="7 8">CBS 611.86</strain>
    </source>
</reference>
<dbReference type="PANTHER" id="PTHR24058">
    <property type="entry name" value="DUAL SPECIFICITY PROTEIN KINASE"/>
    <property type="match status" value="1"/>
</dbReference>
<dbReference type="SUPFAM" id="SSF56112">
    <property type="entry name" value="Protein kinase-like (PK-like)"/>
    <property type="match status" value="1"/>
</dbReference>
<accession>A0A7C8MH10</accession>
<evidence type="ECO:0000259" key="6">
    <source>
        <dbReference type="PROSITE" id="PS50011"/>
    </source>
</evidence>
<dbReference type="InterPro" id="IPR000719">
    <property type="entry name" value="Prot_kinase_dom"/>
</dbReference>
<dbReference type="Gene3D" id="1.10.510.10">
    <property type="entry name" value="Transferase(Phosphotransferase) domain 1"/>
    <property type="match status" value="1"/>
</dbReference>
<protein>
    <submittedName>
        <fullName evidence="7">Kinase-like domain-containing protein</fullName>
    </submittedName>
</protein>
<keyword evidence="3" id="KW-0547">Nucleotide-binding</keyword>
<keyword evidence="1" id="KW-0723">Serine/threonine-protein kinase</keyword>
<keyword evidence="8" id="KW-1185">Reference proteome</keyword>
<proteinExistence type="predicted"/>
<evidence type="ECO:0000313" key="8">
    <source>
        <dbReference type="Proteomes" id="UP000481861"/>
    </source>
</evidence>
<dbReference type="Pfam" id="PF00069">
    <property type="entry name" value="Pkinase"/>
    <property type="match status" value="1"/>
</dbReference>
<keyword evidence="2" id="KW-0808">Transferase</keyword>
<name>A0A7C8MH10_9PLEO</name>
<evidence type="ECO:0000256" key="1">
    <source>
        <dbReference type="ARBA" id="ARBA00022527"/>
    </source>
</evidence>
<dbReference type="EMBL" id="JAADJZ010000008">
    <property type="protein sequence ID" value="KAF2873062.1"/>
    <property type="molecule type" value="Genomic_DNA"/>
</dbReference>
<dbReference type="PROSITE" id="PS50011">
    <property type="entry name" value="PROTEIN_KINASE_DOM"/>
    <property type="match status" value="1"/>
</dbReference>
<dbReference type="AlphaFoldDB" id="A0A7C8MH10"/>
<dbReference type="GO" id="GO:0005524">
    <property type="term" value="F:ATP binding"/>
    <property type="evidence" value="ECO:0007669"/>
    <property type="project" value="UniProtKB-KW"/>
</dbReference>
<dbReference type="Proteomes" id="UP000481861">
    <property type="component" value="Unassembled WGS sequence"/>
</dbReference>
<evidence type="ECO:0000256" key="2">
    <source>
        <dbReference type="ARBA" id="ARBA00022679"/>
    </source>
</evidence>
<evidence type="ECO:0000313" key="7">
    <source>
        <dbReference type="EMBL" id="KAF2873062.1"/>
    </source>
</evidence>
<dbReference type="GO" id="GO:0004674">
    <property type="term" value="F:protein serine/threonine kinase activity"/>
    <property type="evidence" value="ECO:0007669"/>
    <property type="project" value="UniProtKB-KW"/>
</dbReference>
<gene>
    <name evidence="7" type="ORF">BDV95DRAFT_568685</name>
</gene>
<dbReference type="InterPro" id="IPR050494">
    <property type="entry name" value="Ser_Thr_dual-spec_kinase"/>
</dbReference>
<keyword evidence="4 7" id="KW-0418">Kinase</keyword>
<evidence type="ECO:0000256" key="4">
    <source>
        <dbReference type="ARBA" id="ARBA00022777"/>
    </source>
</evidence>
<feature type="domain" description="Protein kinase" evidence="6">
    <location>
        <begin position="2"/>
        <end position="291"/>
    </location>
</feature>
<evidence type="ECO:0000256" key="5">
    <source>
        <dbReference type="ARBA" id="ARBA00022840"/>
    </source>
</evidence>
<keyword evidence="5" id="KW-0067">ATP-binding</keyword>